<reference evidence="2 3" key="2">
    <citation type="journal article" date="2019" name="G3 (Bethesda)">
        <title>Hybrid Assembly of the Genome of the Entomopathogenic Nematode Steinernema carpocapsae Identifies the X-Chromosome.</title>
        <authorList>
            <person name="Serra L."/>
            <person name="Macchietto M."/>
            <person name="Macias-Munoz A."/>
            <person name="McGill C.J."/>
            <person name="Rodriguez I.M."/>
            <person name="Rodriguez B."/>
            <person name="Murad R."/>
            <person name="Mortazavi A."/>
        </authorList>
    </citation>
    <scope>NUCLEOTIDE SEQUENCE [LARGE SCALE GENOMIC DNA]</scope>
    <source>
        <strain evidence="2 3">ALL</strain>
    </source>
</reference>
<protein>
    <submittedName>
        <fullName evidence="2">Uncharacterized protein</fullName>
    </submittedName>
</protein>
<dbReference type="AlphaFoldDB" id="A0A4U5LZ92"/>
<reference evidence="2 3" key="1">
    <citation type="journal article" date="2015" name="Genome Biol.">
        <title>Comparative genomics of Steinernema reveals deeply conserved gene regulatory networks.</title>
        <authorList>
            <person name="Dillman A.R."/>
            <person name="Macchietto M."/>
            <person name="Porter C.F."/>
            <person name="Rogers A."/>
            <person name="Williams B."/>
            <person name="Antoshechkin I."/>
            <person name="Lee M.M."/>
            <person name="Goodwin Z."/>
            <person name="Lu X."/>
            <person name="Lewis E.E."/>
            <person name="Goodrich-Blair H."/>
            <person name="Stock S.P."/>
            <person name="Adams B.J."/>
            <person name="Sternberg P.W."/>
            <person name="Mortazavi A."/>
        </authorList>
    </citation>
    <scope>NUCLEOTIDE SEQUENCE [LARGE SCALE GENOMIC DNA]</scope>
    <source>
        <strain evidence="2 3">ALL</strain>
    </source>
</reference>
<organism evidence="2 3">
    <name type="scientific">Steinernema carpocapsae</name>
    <name type="common">Entomopathogenic nematode</name>
    <dbReference type="NCBI Taxonomy" id="34508"/>
    <lineage>
        <taxon>Eukaryota</taxon>
        <taxon>Metazoa</taxon>
        <taxon>Ecdysozoa</taxon>
        <taxon>Nematoda</taxon>
        <taxon>Chromadorea</taxon>
        <taxon>Rhabditida</taxon>
        <taxon>Tylenchina</taxon>
        <taxon>Panagrolaimomorpha</taxon>
        <taxon>Strongyloidoidea</taxon>
        <taxon>Steinernematidae</taxon>
        <taxon>Steinernema</taxon>
    </lineage>
</organism>
<comment type="caution">
    <text evidence="2">The sequence shown here is derived from an EMBL/GenBank/DDBJ whole genome shotgun (WGS) entry which is preliminary data.</text>
</comment>
<keyword evidence="1" id="KW-1133">Transmembrane helix</keyword>
<sequence>MLFALSITRICVFSISSFAIVLRLIEGVHLHALIVPLSFSQKLSMVLHIIICVILMISASTAQNKTHYDIVTMVTKEVCGTSWGSDFCILSDNCDDFCMSKNCFLNGYCVVRGELPGICHCVSCPVKEFTYSSSAPLMLQRILFVILALLLVF</sequence>
<keyword evidence="1" id="KW-0812">Transmembrane</keyword>
<gene>
    <name evidence="2" type="ORF">L596_028739</name>
</gene>
<feature type="transmembrane region" description="Helical" evidence="1">
    <location>
        <begin position="45"/>
        <end position="63"/>
    </location>
</feature>
<keyword evidence="3" id="KW-1185">Reference proteome</keyword>
<accession>A0A4U5LZ92</accession>
<evidence type="ECO:0000256" key="1">
    <source>
        <dbReference type="SAM" id="Phobius"/>
    </source>
</evidence>
<keyword evidence="1" id="KW-0472">Membrane</keyword>
<proteinExistence type="predicted"/>
<dbReference type="Proteomes" id="UP000298663">
    <property type="component" value="Unassembled WGS sequence"/>
</dbReference>
<evidence type="ECO:0000313" key="3">
    <source>
        <dbReference type="Proteomes" id="UP000298663"/>
    </source>
</evidence>
<evidence type="ECO:0000313" key="2">
    <source>
        <dbReference type="EMBL" id="TKR61654.1"/>
    </source>
</evidence>
<dbReference type="EMBL" id="AZBU02000011">
    <property type="protein sequence ID" value="TKR61654.1"/>
    <property type="molecule type" value="Genomic_DNA"/>
</dbReference>
<name>A0A4U5LZ92_STECR</name>
<feature type="transmembrane region" description="Helical" evidence="1">
    <location>
        <begin position="6"/>
        <end position="25"/>
    </location>
</feature>